<evidence type="ECO:0000256" key="4">
    <source>
        <dbReference type="ARBA" id="ARBA00023163"/>
    </source>
</evidence>
<dbReference type="PANTHER" id="PTHR45693">
    <property type="entry name" value="TRANSCRIPTION FACTOR TGA9"/>
    <property type="match status" value="1"/>
</dbReference>
<reference evidence="8 9" key="1">
    <citation type="journal article" date="2016" name="Sci. Rep.">
        <title>The Dendrobium catenatum Lindl. genome sequence provides insights into polysaccharide synthase, floral development and adaptive evolution.</title>
        <authorList>
            <person name="Zhang G.Q."/>
            <person name="Xu Q."/>
            <person name="Bian C."/>
            <person name="Tsai W.C."/>
            <person name="Yeh C.M."/>
            <person name="Liu K.W."/>
            <person name="Yoshida K."/>
            <person name="Zhang L.S."/>
            <person name="Chang S.B."/>
            <person name="Chen F."/>
            <person name="Shi Y."/>
            <person name="Su Y.Y."/>
            <person name="Zhang Y.Q."/>
            <person name="Chen L.J."/>
            <person name="Yin Y."/>
            <person name="Lin M."/>
            <person name="Huang H."/>
            <person name="Deng H."/>
            <person name="Wang Z.W."/>
            <person name="Zhu S.L."/>
            <person name="Zhao X."/>
            <person name="Deng C."/>
            <person name="Niu S.C."/>
            <person name="Huang J."/>
            <person name="Wang M."/>
            <person name="Liu G.H."/>
            <person name="Yang H.J."/>
            <person name="Xiao X.J."/>
            <person name="Hsiao Y.Y."/>
            <person name="Wu W.L."/>
            <person name="Chen Y.Y."/>
            <person name="Mitsuda N."/>
            <person name="Ohme-Takagi M."/>
            <person name="Luo Y.B."/>
            <person name="Van de Peer Y."/>
            <person name="Liu Z.J."/>
        </authorList>
    </citation>
    <scope>NUCLEOTIDE SEQUENCE [LARGE SCALE GENOMIC DNA]</scope>
    <source>
        <tissue evidence="8">The whole plant</tissue>
    </source>
</reference>
<feature type="domain" description="DOG1" evidence="7">
    <location>
        <begin position="146"/>
        <end position="356"/>
    </location>
</feature>
<name>A0A2I0VQ52_9ASPA</name>
<organism evidence="8 9">
    <name type="scientific">Dendrobium catenatum</name>
    <dbReference type="NCBI Taxonomy" id="906689"/>
    <lineage>
        <taxon>Eukaryota</taxon>
        <taxon>Viridiplantae</taxon>
        <taxon>Streptophyta</taxon>
        <taxon>Embryophyta</taxon>
        <taxon>Tracheophyta</taxon>
        <taxon>Spermatophyta</taxon>
        <taxon>Magnoliopsida</taxon>
        <taxon>Liliopsida</taxon>
        <taxon>Asparagales</taxon>
        <taxon>Orchidaceae</taxon>
        <taxon>Epidendroideae</taxon>
        <taxon>Malaxideae</taxon>
        <taxon>Dendrobiinae</taxon>
        <taxon>Dendrobium</taxon>
    </lineage>
</organism>
<evidence type="ECO:0000313" key="9">
    <source>
        <dbReference type="Proteomes" id="UP000233837"/>
    </source>
</evidence>
<keyword evidence="9" id="KW-1185">Reference proteome</keyword>
<dbReference type="STRING" id="906689.A0A2I0VQ52"/>
<accession>A0A2I0VQ52</accession>
<dbReference type="Pfam" id="PF14144">
    <property type="entry name" value="DOG1"/>
    <property type="match status" value="1"/>
</dbReference>
<dbReference type="EMBL" id="KZ503336">
    <property type="protein sequence ID" value="PKU65541.1"/>
    <property type="molecule type" value="Genomic_DNA"/>
</dbReference>
<keyword evidence="5" id="KW-0539">Nucleus</keyword>
<keyword evidence="3" id="KW-0238">DNA-binding</keyword>
<reference evidence="8 9" key="2">
    <citation type="journal article" date="2017" name="Nature">
        <title>The Apostasia genome and the evolution of orchids.</title>
        <authorList>
            <person name="Zhang G.Q."/>
            <person name="Liu K.W."/>
            <person name="Li Z."/>
            <person name="Lohaus R."/>
            <person name="Hsiao Y.Y."/>
            <person name="Niu S.C."/>
            <person name="Wang J.Y."/>
            <person name="Lin Y.C."/>
            <person name="Xu Q."/>
            <person name="Chen L.J."/>
            <person name="Yoshida K."/>
            <person name="Fujiwara S."/>
            <person name="Wang Z.W."/>
            <person name="Zhang Y.Q."/>
            <person name="Mitsuda N."/>
            <person name="Wang M."/>
            <person name="Liu G.H."/>
            <person name="Pecoraro L."/>
            <person name="Huang H.X."/>
            <person name="Xiao X.J."/>
            <person name="Lin M."/>
            <person name="Wu X.Y."/>
            <person name="Wu W.L."/>
            <person name="Chen Y.Y."/>
            <person name="Chang S.B."/>
            <person name="Sakamoto S."/>
            <person name="Ohme-Takagi M."/>
            <person name="Yagi M."/>
            <person name="Zeng S.J."/>
            <person name="Shen C.Y."/>
            <person name="Yeh C.M."/>
            <person name="Luo Y.B."/>
            <person name="Tsai W.C."/>
            <person name="Van de Peer Y."/>
            <person name="Liu Z.J."/>
        </authorList>
    </citation>
    <scope>NUCLEOTIDE SEQUENCE [LARGE SCALE GENOMIC DNA]</scope>
    <source>
        <tissue evidence="8">The whole plant</tissue>
    </source>
</reference>
<dbReference type="PROSITE" id="PS51806">
    <property type="entry name" value="DOG1"/>
    <property type="match status" value="1"/>
</dbReference>
<keyword evidence="2" id="KW-0805">Transcription regulation</keyword>
<evidence type="ECO:0000313" key="8">
    <source>
        <dbReference type="EMBL" id="PKU65541.1"/>
    </source>
</evidence>
<keyword evidence="4" id="KW-0804">Transcription</keyword>
<gene>
    <name evidence="8" type="ORF">MA16_Dca026705</name>
</gene>
<dbReference type="Proteomes" id="UP000233837">
    <property type="component" value="Unassembled WGS sequence"/>
</dbReference>
<sequence>MTPRQNHQSPQQEAEIEDLLQEIARLKLRLSRIERRSLQTDDEDDEGISIDHISSTPPSVEFSLEEIEDPLPKSLPLTVYDEPIYDVYDDDIFTGVLDLDQLIYDNDASKVDTPREIVIPIKTTIMLTVIDSDIGNIGLSAGVNGVLAFDREYARWLDQHQNQISNLRSAFNSQADDEELRLLIDGLMSHYDVFFKLKSICTRSDIFHMLSGLWTTPAESCFMWPGGFRSSELLKVLVSHVELLTEQQLIGICKLQQSLQRAEVAVSQGMEAIQLSLRDTLSHVSDNIANYMNQMAISMSKLGTLENFLWQADLLRQHTLQQMHRILSIRHAARSLLDGAANTGWNYPDLFSQPNPPPYGGQPDLFLRAQSFLLPR</sequence>
<dbReference type="GO" id="GO:0043565">
    <property type="term" value="F:sequence-specific DNA binding"/>
    <property type="evidence" value="ECO:0007669"/>
    <property type="project" value="InterPro"/>
</dbReference>
<dbReference type="GO" id="GO:0006351">
    <property type="term" value="P:DNA-templated transcription"/>
    <property type="evidence" value="ECO:0007669"/>
    <property type="project" value="InterPro"/>
</dbReference>
<evidence type="ECO:0000256" key="1">
    <source>
        <dbReference type="ARBA" id="ARBA00004123"/>
    </source>
</evidence>
<evidence type="ECO:0000256" key="2">
    <source>
        <dbReference type="ARBA" id="ARBA00023015"/>
    </source>
</evidence>
<evidence type="ECO:0000256" key="6">
    <source>
        <dbReference type="SAM" id="Coils"/>
    </source>
</evidence>
<dbReference type="InterPro" id="IPR025422">
    <property type="entry name" value="TGA_domain"/>
</dbReference>
<evidence type="ECO:0000256" key="3">
    <source>
        <dbReference type="ARBA" id="ARBA00023125"/>
    </source>
</evidence>
<protein>
    <submittedName>
        <fullName evidence="8">Transcription factor HBP-1b(C1)</fullName>
    </submittedName>
</protein>
<comment type="subcellular location">
    <subcellularLocation>
        <location evidence="1">Nucleus</location>
    </subcellularLocation>
</comment>
<proteinExistence type="predicted"/>
<dbReference type="PANTHER" id="PTHR45693:SF1">
    <property type="entry name" value="TRANSCRIPTION FACTOR PERIANTHIA"/>
    <property type="match status" value="1"/>
</dbReference>
<keyword evidence="6" id="KW-0175">Coiled coil</keyword>
<evidence type="ECO:0000259" key="7">
    <source>
        <dbReference type="PROSITE" id="PS51806"/>
    </source>
</evidence>
<dbReference type="GO" id="GO:0005634">
    <property type="term" value="C:nucleus"/>
    <property type="evidence" value="ECO:0007669"/>
    <property type="project" value="UniProtKB-SubCell"/>
</dbReference>
<evidence type="ECO:0000256" key="5">
    <source>
        <dbReference type="ARBA" id="ARBA00023242"/>
    </source>
</evidence>
<feature type="coiled-coil region" evidence="6">
    <location>
        <begin position="9"/>
        <end position="36"/>
    </location>
</feature>
<dbReference type="AlphaFoldDB" id="A0A2I0VQ52"/>